<evidence type="ECO:0000256" key="8">
    <source>
        <dbReference type="ARBA" id="ARBA00025699"/>
    </source>
</evidence>
<dbReference type="AlphaFoldDB" id="A0A6B2LZ90"/>
<organism evidence="13 14">
    <name type="scientific">Oceanipulchritudo coccoides</name>
    <dbReference type="NCBI Taxonomy" id="2706888"/>
    <lineage>
        <taxon>Bacteria</taxon>
        <taxon>Pseudomonadati</taxon>
        <taxon>Verrucomicrobiota</taxon>
        <taxon>Opitutia</taxon>
        <taxon>Puniceicoccales</taxon>
        <taxon>Oceanipulchritudinaceae</taxon>
        <taxon>Oceanipulchritudo</taxon>
    </lineage>
</organism>
<dbReference type="InterPro" id="IPR015947">
    <property type="entry name" value="PUA-like_sf"/>
</dbReference>
<keyword evidence="3 10" id="KW-0963">Cytoplasm</keyword>
<evidence type="ECO:0000256" key="10">
    <source>
        <dbReference type="PIRNR" id="PIRNR015601"/>
    </source>
</evidence>
<evidence type="ECO:0000256" key="1">
    <source>
        <dbReference type="ARBA" id="ARBA00004496"/>
    </source>
</evidence>
<comment type="catalytic activity">
    <reaction evidence="9 10">
        <text>uridine(1498) in 16S rRNA + S-adenosyl-L-methionine = N(3)-methyluridine(1498) in 16S rRNA + S-adenosyl-L-homocysteine + H(+)</text>
        <dbReference type="Rhea" id="RHEA:42920"/>
        <dbReference type="Rhea" id="RHEA-COMP:10283"/>
        <dbReference type="Rhea" id="RHEA-COMP:10284"/>
        <dbReference type="ChEBI" id="CHEBI:15378"/>
        <dbReference type="ChEBI" id="CHEBI:57856"/>
        <dbReference type="ChEBI" id="CHEBI:59789"/>
        <dbReference type="ChEBI" id="CHEBI:65315"/>
        <dbReference type="ChEBI" id="CHEBI:74502"/>
        <dbReference type="EC" id="2.1.1.193"/>
    </reaction>
</comment>
<dbReference type="Pfam" id="PF04452">
    <property type="entry name" value="Methyltrans_RNA"/>
    <property type="match status" value="1"/>
</dbReference>
<evidence type="ECO:0000313" key="13">
    <source>
        <dbReference type="EMBL" id="NDV60850.1"/>
    </source>
</evidence>
<protein>
    <recommendedName>
        <fullName evidence="10">Ribosomal RNA small subunit methyltransferase E</fullName>
        <ecNumber evidence="10">2.1.1.193</ecNumber>
    </recommendedName>
</protein>
<dbReference type="EMBL" id="JAAGNX010000001">
    <property type="protein sequence ID" value="NDV60850.1"/>
    <property type="molecule type" value="Genomic_DNA"/>
</dbReference>
<dbReference type="InterPro" id="IPR046887">
    <property type="entry name" value="RsmE_PUA-like"/>
</dbReference>
<evidence type="ECO:0000313" key="14">
    <source>
        <dbReference type="Proteomes" id="UP000478417"/>
    </source>
</evidence>
<accession>A0A6B2LZ90</accession>
<evidence type="ECO:0000256" key="5">
    <source>
        <dbReference type="ARBA" id="ARBA00022603"/>
    </source>
</evidence>
<feature type="domain" description="Ribosomal RNA small subunit methyltransferase E PUA-like" evidence="12">
    <location>
        <begin position="18"/>
        <end position="58"/>
    </location>
</feature>
<dbReference type="GO" id="GO:0070475">
    <property type="term" value="P:rRNA base methylation"/>
    <property type="evidence" value="ECO:0007669"/>
    <property type="project" value="TreeGrafter"/>
</dbReference>
<dbReference type="NCBIfam" id="TIGR00046">
    <property type="entry name" value="RsmE family RNA methyltransferase"/>
    <property type="match status" value="1"/>
</dbReference>
<dbReference type="GO" id="GO:0005737">
    <property type="term" value="C:cytoplasm"/>
    <property type="evidence" value="ECO:0007669"/>
    <property type="project" value="UniProtKB-SubCell"/>
</dbReference>
<dbReference type="InterPro" id="IPR029028">
    <property type="entry name" value="Alpha/beta_knot_MTases"/>
</dbReference>
<dbReference type="SUPFAM" id="SSF88697">
    <property type="entry name" value="PUA domain-like"/>
    <property type="match status" value="1"/>
</dbReference>
<sequence>MLRAYSSSWDGGNVLPKLDREEVHHLVRVRRVRIGEIVEILNGKGHVGSAEVLSVDGTKLGLNLRAIREIPESRLQVHLLVALPKGKTFPGLLHKAVELGVSRITPLATENVEVPPERAGKKQDRWESVLIEALKQSGNPWMPRLDAPSSLDKELQGPADAARICAALQPDASPLWQLLGNPLKPVGVIQVFVGPEGDFSDAEYKQLRGAGCHFVSLGPLVLKVETAASLVMGALQLWSQGA</sequence>
<evidence type="ECO:0000259" key="11">
    <source>
        <dbReference type="Pfam" id="PF04452"/>
    </source>
</evidence>
<dbReference type="PIRSF" id="PIRSF015601">
    <property type="entry name" value="MTase_slr0722"/>
    <property type="match status" value="1"/>
</dbReference>
<dbReference type="CDD" id="cd18084">
    <property type="entry name" value="RsmE-like"/>
    <property type="match status" value="1"/>
</dbReference>
<dbReference type="PANTHER" id="PTHR30027:SF3">
    <property type="entry name" value="16S RRNA (URACIL(1498)-N(3))-METHYLTRANSFERASE"/>
    <property type="match status" value="1"/>
</dbReference>
<keyword evidence="4 10" id="KW-0698">rRNA processing</keyword>
<dbReference type="Proteomes" id="UP000478417">
    <property type="component" value="Unassembled WGS sequence"/>
</dbReference>
<evidence type="ECO:0000259" key="12">
    <source>
        <dbReference type="Pfam" id="PF20260"/>
    </source>
</evidence>
<evidence type="ECO:0000256" key="2">
    <source>
        <dbReference type="ARBA" id="ARBA00005528"/>
    </source>
</evidence>
<dbReference type="PANTHER" id="PTHR30027">
    <property type="entry name" value="RIBOSOMAL RNA SMALL SUBUNIT METHYLTRANSFERASE E"/>
    <property type="match status" value="1"/>
</dbReference>
<dbReference type="InterPro" id="IPR006700">
    <property type="entry name" value="RsmE"/>
</dbReference>
<keyword evidence="7 10" id="KW-0949">S-adenosyl-L-methionine</keyword>
<dbReference type="Gene3D" id="3.40.1280.10">
    <property type="match status" value="1"/>
</dbReference>
<dbReference type="EC" id="2.1.1.193" evidence="10"/>
<evidence type="ECO:0000256" key="4">
    <source>
        <dbReference type="ARBA" id="ARBA00022552"/>
    </source>
</evidence>
<dbReference type="SUPFAM" id="SSF75217">
    <property type="entry name" value="alpha/beta knot"/>
    <property type="match status" value="1"/>
</dbReference>
<reference evidence="13 14" key="1">
    <citation type="submission" date="2020-02" db="EMBL/GenBank/DDBJ databases">
        <title>Albibacoteraceae fam. nov., the first described family within the subdivision 4 Verrucomicrobia.</title>
        <authorList>
            <person name="Xi F."/>
        </authorList>
    </citation>
    <scope>NUCLEOTIDE SEQUENCE [LARGE SCALE GENOMIC DNA]</scope>
    <source>
        <strain evidence="13 14">CK1056</strain>
    </source>
</reference>
<evidence type="ECO:0000256" key="6">
    <source>
        <dbReference type="ARBA" id="ARBA00022679"/>
    </source>
</evidence>
<evidence type="ECO:0000256" key="9">
    <source>
        <dbReference type="ARBA" id="ARBA00047944"/>
    </source>
</evidence>
<feature type="domain" description="Ribosomal RNA small subunit methyltransferase E methyltransferase" evidence="11">
    <location>
        <begin position="72"/>
        <end position="236"/>
    </location>
</feature>
<evidence type="ECO:0000256" key="3">
    <source>
        <dbReference type="ARBA" id="ARBA00022490"/>
    </source>
</evidence>
<dbReference type="InterPro" id="IPR046886">
    <property type="entry name" value="RsmE_MTase_dom"/>
</dbReference>
<keyword evidence="14" id="KW-1185">Reference proteome</keyword>
<dbReference type="GO" id="GO:0070042">
    <property type="term" value="F:rRNA (uridine-N3-)-methyltransferase activity"/>
    <property type="evidence" value="ECO:0007669"/>
    <property type="project" value="TreeGrafter"/>
</dbReference>
<keyword evidence="5 10" id="KW-0489">Methyltransferase</keyword>
<comment type="function">
    <text evidence="8 10">Specifically methylates the N3 position of the uracil ring of uridine 1498 (m3U1498) in 16S rRNA. Acts on the fully assembled 30S ribosomal subunit.</text>
</comment>
<name>A0A6B2LZ90_9BACT</name>
<comment type="caution">
    <text evidence="13">The sequence shown here is derived from an EMBL/GenBank/DDBJ whole genome shotgun (WGS) entry which is preliminary data.</text>
</comment>
<dbReference type="RefSeq" id="WP_163961244.1">
    <property type="nucleotide sequence ID" value="NZ_JAAGNX010000001.1"/>
</dbReference>
<comment type="subcellular location">
    <subcellularLocation>
        <location evidence="1 10">Cytoplasm</location>
    </subcellularLocation>
</comment>
<evidence type="ECO:0000256" key="7">
    <source>
        <dbReference type="ARBA" id="ARBA00022691"/>
    </source>
</evidence>
<proteinExistence type="inferred from homology"/>
<dbReference type="Pfam" id="PF20260">
    <property type="entry name" value="PUA_4"/>
    <property type="match status" value="1"/>
</dbReference>
<keyword evidence="6 10" id="KW-0808">Transferase</keyword>
<dbReference type="InterPro" id="IPR029026">
    <property type="entry name" value="tRNA_m1G_MTases_N"/>
</dbReference>
<gene>
    <name evidence="13" type="ORF">G0Q06_00120</name>
</gene>
<comment type="similarity">
    <text evidence="2 10">Belongs to the RNA methyltransferase RsmE family.</text>
</comment>